<dbReference type="InterPro" id="IPR044068">
    <property type="entry name" value="CB"/>
</dbReference>
<evidence type="ECO:0000256" key="2">
    <source>
        <dbReference type="ARBA" id="ARBA00006657"/>
    </source>
</evidence>
<dbReference type="InterPro" id="IPR004107">
    <property type="entry name" value="Integrase_SAM-like_N"/>
</dbReference>
<dbReference type="GO" id="GO:0009037">
    <property type="term" value="F:tyrosine-based site-specific recombinase activity"/>
    <property type="evidence" value="ECO:0007669"/>
    <property type="project" value="UniProtKB-UniRule"/>
</dbReference>
<comment type="subunit">
    <text evidence="10">Forms a cyclic heterotetrameric complex composed of two molecules of XerC and two molecules of XerD.</text>
</comment>
<feature type="active site" evidence="10">
    <location>
        <position position="238"/>
    </location>
</feature>
<dbReference type="HAMAP" id="MF_01808">
    <property type="entry name" value="Recomb_XerC_XerD"/>
    <property type="match status" value="1"/>
</dbReference>
<comment type="caution">
    <text evidence="14">The sequence shown here is derived from an EMBL/GenBank/DDBJ whole genome shotgun (WGS) entry which is preliminary data.</text>
</comment>
<dbReference type="GO" id="GO:0005737">
    <property type="term" value="C:cytoplasm"/>
    <property type="evidence" value="ECO:0007669"/>
    <property type="project" value="UniProtKB-SubCell"/>
</dbReference>
<keyword evidence="9 10" id="KW-0131">Cell cycle</keyword>
<dbReference type="InterPro" id="IPR050090">
    <property type="entry name" value="Tyrosine_recombinase_XerCD"/>
</dbReference>
<dbReference type="Gene3D" id="1.10.150.130">
    <property type="match status" value="1"/>
</dbReference>
<feature type="active site" description="O-(3'-phospho-DNA)-tyrosine intermediate" evidence="10">
    <location>
        <position position="273"/>
    </location>
</feature>
<evidence type="ECO:0000313" key="15">
    <source>
        <dbReference type="Proteomes" id="UP000243350"/>
    </source>
</evidence>
<dbReference type="InterPro" id="IPR011010">
    <property type="entry name" value="DNA_brk_join_enz"/>
</dbReference>
<dbReference type="EMBL" id="PYZH01000019">
    <property type="protein sequence ID" value="PTF15959.1"/>
    <property type="molecule type" value="Genomic_DNA"/>
</dbReference>
<evidence type="ECO:0000256" key="6">
    <source>
        <dbReference type="ARBA" id="ARBA00022908"/>
    </source>
</evidence>
<comment type="similarity">
    <text evidence="2 10">Belongs to the 'phage' integrase family. XerC subfamily.</text>
</comment>
<reference evidence="14 15" key="1">
    <citation type="journal article" date="2016" name="Front. Microbiol.">
        <title>Comprehensive Phylogenetic Analysis of Bovine Non-aureus Staphylococci Species Based on Whole-Genome Sequencing.</title>
        <authorList>
            <person name="Naushad S."/>
            <person name="Barkema H.W."/>
            <person name="Luby C."/>
            <person name="Condas L.A."/>
            <person name="Nobrega D.B."/>
            <person name="Carson D.A."/>
            <person name="De Buck J."/>
        </authorList>
    </citation>
    <scope>NUCLEOTIDE SEQUENCE [LARGE SCALE GENOMIC DNA]</scope>
    <source>
        <strain evidence="14 15">SNUC 4143</strain>
    </source>
</reference>
<keyword evidence="4 10" id="KW-0132">Cell division</keyword>
<keyword evidence="3 10" id="KW-0963">Cytoplasm</keyword>
<dbReference type="NCBIfam" id="NF001399">
    <property type="entry name" value="PRK00283.1"/>
    <property type="match status" value="1"/>
</dbReference>
<dbReference type="PROSITE" id="PS51898">
    <property type="entry name" value="TYR_RECOMBINASE"/>
    <property type="match status" value="1"/>
</dbReference>
<dbReference type="NCBIfam" id="TIGR02224">
    <property type="entry name" value="recomb_XerC"/>
    <property type="match status" value="1"/>
</dbReference>
<feature type="active site" evidence="10">
    <location>
        <position position="241"/>
    </location>
</feature>
<accession>A0A2T4L2A6</accession>
<dbReference type="InterPro" id="IPR011931">
    <property type="entry name" value="Recomb_XerC"/>
</dbReference>
<dbReference type="PROSITE" id="PS51900">
    <property type="entry name" value="CB"/>
    <property type="match status" value="1"/>
</dbReference>
<dbReference type="CDD" id="cd00798">
    <property type="entry name" value="INT_XerDC_C"/>
    <property type="match status" value="1"/>
</dbReference>
<organism evidence="14 15">
    <name type="scientific">Staphylococcus devriesei</name>
    <dbReference type="NCBI Taxonomy" id="586733"/>
    <lineage>
        <taxon>Bacteria</taxon>
        <taxon>Bacillati</taxon>
        <taxon>Bacillota</taxon>
        <taxon>Bacilli</taxon>
        <taxon>Bacillales</taxon>
        <taxon>Staphylococcaceae</taxon>
        <taxon>Staphylococcus</taxon>
    </lineage>
</organism>
<protein>
    <recommendedName>
        <fullName evidence="10 11">Tyrosine recombinase XerC</fullName>
    </recommendedName>
</protein>
<dbReference type="InterPro" id="IPR002104">
    <property type="entry name" value="Integrase_catalytic"/>
</dbReference>
<evidence type="ECO:0000256" key="8">
    <source>
        <dbReference type="ARBA" id="ARBA00023172"/>
    </source>
</evidence>
<proteinExistence type="inferred from homology"/>
<dbReference type="AlphaFoldDB" id="A0A2T4L2A6"/>
<evidence type="ECO:0000259" key="13">
    <source>
        <dbReference type="PROSITE" id="PS51900"/>
    </source>
</evidence>
<gene>
    <name evidence="10 14" type="primary">xerC</name>
    <name evidence="14" type="ORF">BUY48_04585</name>
</gene>
<dbReference type="GO" id="GO:0007059">
    <property type="term" value="P:chromosome segregation"/>
    <property type="evidence" value="ECO:0007669"/>
    <property type="project" value="UniProtKB-UniRule"/>
</dbReference>
<feature type="active site" evidence="10">
    <location>
        <position position="264"/>
    </location>
</feature>
<dbReference type="Proteomes" id="UP000243350">
    <property type="component" value="Unassembled WGS sequence"/>
</dbReference>
<name>A0A2T4L2A6_9STAP</name>
<evidence type="ECO:0000256" key="10">
    <source>
        <dbReference type="HAMAP-Rule" id="MF_01808"/>
    </source>
</evidence>
<dbReference type="Pfam" id="PF02899">
    <property type="entry name" value="Phage_int_SAM_1"/>
    <property type="match status" value="1"/>
</dbReference>
<feature type="active site" evidence="10">
    <location>
        <position position="169"/>
    </location>
</feature>
<dbReference type="PANTHER" id="PTHR30349">
    <property type="entry name" value="PHAGE INTEGRASE-RELATED"/>
    <property type="match status" value="1"/>
</dbReference>
<comment type="subcellular location">
    <subcellularLocation>
        <location evidence="1 10">Cytoplasm</location>
    </subcellularLocation>
</comment>
<keyword evidence="6 10" id="KW-0229">DNA integration</keyword>
<dbReference type="SUPFAM" id="SSF56349">
    <property type="entry name" value="DNA breaking-rejoining enzymes"/>
    <property type="match status" value="1"/>
</dbReference>
<comment type="function">
    <text evidence="10">Site-specific tyrosine recombinase, which acts by catalyzing the cutting and rejoining of the recombining DNA molecules. The XerC-XerD complex is essential to convert dimers of the bacterial chromosome into monomers to permit their segregation at cell division. It also contributes to the segregational stability of plasmids.</text>
</comment>
<evidence type="ECO:0000256" key="4">
    <source>
        <dbReference type="ARBA" id="ARBA00022618"/>
    </source>
</evidence>
<evidence type="ECO:0000256" key="5">
    <source>
        <dbReference type="ARBA" id="ARBA00022829"/>
    </source>
</evidence>
<dbReference type="GO" id="GO:0051301">
    <property type="term" value="P:cell division"/>
    <property type="evidence" value="ECO:0007669"/>
    <property type="project" value="UniProtKB-UniRule"/>
</dbReference>
<feature type="domain" description="Core-binding (CB)" evidence="13">
    <location>
        <begin position="1"/>
        <end position="84"/>
    </location>
</feature>
<keyword evidence="5 10" id="KW-0159">Chromosome partition</keyword>
<evidence type="ECO:0000259" key="12">
    <source>
        <dbReference type="PROSITE" id="PS51898"/>
    </source>
</evidence>
<dbReference type="InterPro" id="IPR013762">
    <property type="entry name" value="Integrase-like_cat_sf"/>
</dbReference>
<keyword evidence="8 10" id="KW-0233">DNA recombination</keyword>
<dbReference type="InterPro" id="IPR023009">
    <property type="entry name" value="Tyrosine_recombinase_XerC/XerD"/>
</dbReference>
<dbReference type="Pfam" id="PF00589">
    <property type="entry name" value="Phage_integrase"/>
    <property type="match status" value="1"/>
</dbReference>
<dbReference type="PANTHER" id="PTHR30349:SF77">
    <property type="entry name" value="TYROSINE RECOMBINASE XERC"/>
    <property type="match status" value="1"/>
</dbReference>
<evidence type="ECO:0000256" key="1">
    <source>
        <dbReference type="ARBA" id="ARBA00004496"/>
    </source>
</evidence>
<evidence type="ECO:0000256" key="3">
    <source>
        <dbReference type="ARBA" id="ARBA00022490"/>
    </source>
</evidence>
<evidence type="ECO:0000256" key="11">
    <source>
        <dbReference type="NCBIfam" id="TIGR02224"/>
    </source>
</evidence>
<dbReference type="SUPFAM" id="SSF47823">
    <property type="entry name" value="lambda integrase-like, N-terminal domain"/>
    <property type="match status" value="1"/>
</dbReference>
<evidence type="ECO:0000256" key="7">
    <source>
        <dbReference type="ARBA" id="ARBA00023125"/>
    </source>
</evidence>
<dbReference type="GO" id="GO:0006313">
    <property type="term" value="P:DNA transposition"/>
    <property type="evidence" value="ECO:0007669"/>
    <property type="project" value="UniProtKB-UniRule"/>
</dbReference>
<dbReference type="InterPro" id="IPR010998">
    <property type="entry name" value="Integrase_recombinase_N"/>
</dbReference>
<feature type="domain" description="Tyr recombinase" evidence="12">
    <location>
        <begin position="105"/>
        <end position="286"/>
    </location>
</feature>
<keyword evidence="7 10" id="KW-0238">DNA-binding</keyword>
<feature type="active site" evidence="10">
    <location>
        <position position="145"/>
    </location>
</feature>
<dbReference type="Gene3D" id="1.10.443.10">
    <property type="entry name" value="Intergrase catalytic core"/>
    <property type="match status" value="1"/>
</dbReference>
<evidence type="ECO:0000256" key="9">
    <source>
        <dbReference type="ARBA" id="ARBA00023306"/>
    </source>
</evidence>
<sequence>MKEIQEIFLNMLKVERNFSAHTLKSYHDDLIQFNHFLDQELLNLKTFEYKDARNYLSFLYSQNLKRTTVSRKISTLRTFYEFWMTQDKSIINPFVQLVHPKKDQYLPQFFYEEEMEELFKTVAKDSKKGLRDRVILELLYATGIRVSELVNIKLSDIDMSLPGVKVLGKGNKERFVPFGEFCRQSIEQYLNEFKPVQHARHSFLIVNMKGEAITERGVRHVLNDIVKRTAGVTDIYPHKLRHTFATHLLNQGADLRTVQSLLGHVNLSTTGKYTHVSNQQLRKVYLNAHPRAKKESK</sequence>
<dbReference type="RefSeq" id="WP_107520056.1">
    <property type="nucleotide sequence ID" value="NZ_PYZH01000019.1"/>
</dbReference>
<evidence type="ECO:0000313" key="14">
    <source>
        <dbReference type="EMBL" id="PTF15959.1"/>
    </source>
</evidence>
<dbReference type="GO" id="GO:0003677">
    <property type="term" value="F:DNA binding"/>
    <property type="evidence" value="ECO:0007669"/>
    <property type="project" value="UniProtKB-UniRule"/>
</dbReference>